<name>A0A9P7VAQ3_9ASCO</name>
<sequence length="408" mass="46578">MGEQYLEAFDSQRASNLMSTSQEAILNFSYTDTLSEINPWGKDDLELTNTDLKTRNFWCHWSNLSTRDKRICSGVCAVGISIVGGIWYRHMSQVQPKSKRFKRRVPKLANGARRDVVLVVGSPVEPLTRLIALDFEKRGFIVYMSILDGKDQRYVELNPITDDINYLNLMSDVNGFKMQIEKFQQLLNLPVIPFPGAEPHTLRLVSIVFAPTMFFPIGPIENISVTSWQKMSDRLMVFFKLLSSGLVGLARDQNSKLILIYNSIISSTDLPYHGPEVVFQNSLKNLFTVLTREVYLQGISVTQVRLGNLHSSSTENQRNKVANMVSSELRDWSDDMRSLYGNQFSRVLLKTAPVNPKQGIKLREFYHLLFDLTYSNRRNPTYVYCGSGARTYDIITSIVPNSLLNRFL</sequence>
<protein>
    <recommendedName>
        <fullName evidence="3">DUF1776-domain-containing protein</fullName>
    </recommendedName>
</protein>
<dbReference type="GeneID" id="66117979"/>
<dbReference type="Proteomes" id="UP000790833">
    <property type="component" value="Unassembled WGS sequence"/>
</dbReference>
<evidence type="ECO:0000313" key="2">
    <source>
        <dbReference type="Proteomes" id="UP000790833"/>
    </source>
</evidence>
<dbReference type="PANTHER" id="PTHR43313:SF1">
    <property type="entry name" value="3BETA-HYDROXYSTEROID DEHYDROGENASE DHS-16"/>
    <property type="match status" value="1"/>
</dbReference>
<proteinExistence type="predicted"/>
<evidence type="ECO:0008006" key="3">
    <source>
        <dbReference type="Google" id="ProtNLM"/>
    </source>
</evidence>
<gene>
    <name evidence="1" type="ORF">KQ657_004605</name>
</gene>
<dbReference type="PANTHER" id="PTHR43313">
    <property type="entry name" value="SHORT-CHAIN DEHYDROGENASE/REDUCTASE FAMILY 9C"/>
    <property type="match status" value="1"/>
</dbReference>
<reference evidence="1" key="1">
    <citation type="submission" date="2021-03" db="EMBL/GenBank/DDBJ databases">
        <authorList>
            <person name="Palmer J.M."/>
        </authorList>
    </citation>
    <scope>NUCLEOTIDE SEQUENCE</scope>
    <source>
        <strain evidence="1">ARV_011</strain>
    </source>
</reference>
<organism evidence="1 2">
    <name type="scientific">Scheffersomyces spartinae</name>
    <dbReference type="NCBI Taxonomy" id="45513"/>
    <lineage>
        <taxon>Eukaryota</taxon>
        <taxon>Fungi</taxon>
        <taxon>Dikarya</taxon>
        <taxon>Ascomycota</taxon>
        <taxon>Saccharomycotina</taxon>
        <taxon>Pichiomycetes</taxon>
        <taxon>Debaryomycetaceae</taxon>
        <taxon>Scheffersomyces</taxon>
    </lineage>
</organism>
<keyword evidence="2" id="KW-1185">Reference proteome</keyword>
<accession>A0A9P7VAQ3</accession>
<comment type="caution">
    <text evidence="1">The sequence shown here is derived from an EMBL/GenBank/DDBJ whole genome shotgun (WGS) entry which is preliminary data.</text>
</comment>
<dbReference type="InterPro" id="IPR013952">
    <property type="entry name" value="DUF1776_fun"/>
</dbReference>
<dbReference type="Pfam" id="PF08643">
    <property type="entry name" value="DUF1776"/>
    <property type="match status" value="1"/>
</dbReference>
<dbReference type="RefSeq" id="XP_043049939.1">
    <property type="nucleotide sequence ID" value="XM_043195273.1"/>
</dbReference>
<dbReference type="EMBL" id="JAHMUF010000007">
    <property type="protein sequence ID" value="KAG7194392.1"/>
    <property type="molecule type" value="Genomic_DNA"/>
</dbReference>
<dbReference type="AlphaFoldDB" id="A0A9P7VAQ3"/>
<evidence type="ECO:0000313" key="1">
    <source>
        <dbReference type="EMBL" id="KAG7194392.1"/>
    </source>
</evidence>
<dbReference type="OrthoDB" id="5308060at2759"/>